<evidence type="ECO:0000313" key="3">
    <source>
        <dbReference type="EMBL" id="CAB4188201.1"/>
    </source>
</evidence>
<organism evidence="5">
    <name type="scientific">uncultured Caudovirales phage</name>
    <dbReference type="NCBI Taxonomy" id="2100421"/>
    <lineage>
        <taxon>Viruses</taxon>
        <taxon>Duplodnaviria</taxon>
        <taxon>Heunggongvirae</taxon>
        <taxon>Uroviricota</taxon>
        <taxon>Caudoviricetes</taxon>
        <taxon>Peduoviridae</taxon>
        <taxon>Maltschvirus</taxon>
        <taxon>Maltschvirus maltsch</taxon>
    </lineage>
</organism>
<dbReference type="EMBL" id="LR797172">
    <property type="protein sequence ID" value="CAB4191465.1"/>
    <property type="molecule type" value="Genomic_DNA"/>
</dbReference>
<reference evidence="5" key="1">
    <citation type="submission" date="2020-05" db="EMBL/GenBank/DDBJ databases">
        <authorList>
            <person name="Chiriac C."/>
            <person name="Salcher M."/>
            <person name="Ghai R."/>
            <person name="Kavagutti S V."/>
        </authorList>
    </citation>
    <scope>NUCLEOTIDE SEQUENCE</scope>
</reference>
<evidence type="ECO:0000313" key="4">
    <source>
        <dbReference type="EMBL" id="CAB4191465.1"/>
    </source>
</evidence>
<name>A0A6J7XJU2_9CAUD</name>
<dbReference type="EMBL" id="LR798413">
    <property type="protein sequence ID" value="CAB5229717.1"/>
    <property type="molecule type" value="Genomic_DNA"/>
</dbReference>
<accession>A0A6J7XJU2</accession>
<sequence length="155" mass="16814">MSDLDLPALRAYLAEKLQGRSATWLGKQLANPVTGSGMQSWLHGRTELKAWRADEIADALGVPRIELRRVAGISTEGVATSATWVDGVRVELPQPVDGIDFAKLSRDILDGTTPTPEPRDPAVVRIEQLHRQHARLLAELAAVGEALREATAPKP</sequence>
<dbReference type="EMBL" id="LR797074">
    <property type="protein sequence ID" value="CAB4185188.1"/>
    <property type="molecule type" value="Genomic_DNA"/>
</dbReference>
<evidence type="ECO:0000313" key="1">
    <source>
        <dbReference type="EMBL" id="CAB4173495.1"/>
    </source>
</evidence>
<gene>
    <name evidence="2" type="ORF">UFOVP1120_15</name>
    <name evidence="3" type="ORF">UFOVP1183_9</name>
    <name evidence="4" type="ORF">UFOVP1227_41</name>
    <name evidence="5" type="ORF">UFOVP1571_15</name>
    <name evidence="1" type="ORF">UFOVP955_24</name>
</gene>
<dbReference type="EMBL" id="LR797125">
    <property type="protein sequence ID" value="CAB4188201.1"/>
    <property type="molecule type" value="Genomic_DNA"/>
</dbReference>
<dbReference type="EMBL" id="LR796904">
    <property type="protein sequence ID" value="CAB4173495.1"/>
    <property type="molecule type" value="Genomic_DNA"/>
</dbReference>
<protein>
    <submittedName>
        <fullName evidence="5">Uncharacterized protein</fullName>
    </submittedName>
</protein>
<evidence type="ECO:0000313" key="5">
    <source>
        <dbReference type="EMBL" id="CAB5229717.1"/>
    </source>
</evidence>
<evidence type="ECO:0000313" key="2">
    <source>
        <dbReference type="EMBL" id="CAB4185188.1"/>
    </source>
</evidence>
<proteinExistence type="predicted"/>